<feature type="compositionally biased region" description="Low complexity" evidence="1">
    <location>
        <begin position="95"/>
        <end position="114"/>
    </location>
</feature>
<evidence type="ECO:0000256" key="1">
    <source>
        <dbReference type="SAM" id="MobiDB-lite"/>
    </source>
</evidence>
<dbReference type="InterPro" id="IPR058330">
    <property type="entry name" value="DUF8017"/>
</dbReference>
<name>A0AAU2JIC1_9ACTN</name>
<feature type="region of interest" description="Disordered" evidence="1">
    <location>
        <begin position="1"/>
        <end position="59"/>
    </location>
</feature>
<feature type="domain" description="DUF8017" evidence="3">
    <location>
        <begin position="117"/>
        <end position="310"/>
    </location>
</feature>
<dbReference type="AlphaFoldDB" id="A0AAU2JIC1"/>
<organism evidence="4">
    <name type="scientific">Streptomyces sp. NBC_00049</name>
    <dbReference type="NCBI Taxonomy" id="2903617"/>
    <lineage>
        <taxon>Bacteria</taxon>
        <taxon>Bacillati</taxon>
        <taxon>Actinomycetota</taxon>
        <taxon>Actinomycetes</taxon>
        <taxon>Kitasatosporales</taxon>
        <taxon>Streptomycetaceae</taxon>
        <taxon>Streptomyces</taxon>
    </lineage>
</organism>
<feature type="compositionally biased region" description="Polar residues" evidence="1">
    <location>
        <begin position="1"/>
        <end position="12"/>
    </location>
</feature>
<keyword evidence="2" id="KW-0472">Membrane</keyword>
<sequence>MQNPPDQSQNPYRQPEGGPAHPHQYPQPGSLYQPPPFPSYPAAPGGAPRTPPRPRGGGRRRTAVIVGIGAVAAAAVTATAVVLIHRGKDRPPASAPASPTASAPSASGTPARPGTSKPLVAGWKTVVNPAHGTAFDVPPGWEVLSPEMFSGYTDRKDPDKVLIGHTAPAFYKSKWCSIDGDGDGVVNDFALASVGTKGAADAKDPADVAVKTAPTWVYAAYTQPDKSVVKWDKPVEYTTKSGVKGTYVKAHSEGAAQPNRCRGDGRSVVFGFKNSKGGLVAWEFYGRTGVPGAVGDDVVMRILSTVRLAGDPEPPKPLP</sequence>
<accession>A0AAU2JIC1</accession>
<evidence type="ECO:0000259" key="3">
    <source>
        <dbReference type="Pfam" id="PF26056"/>
    </source>
</evidence>
<dbReference type="EMBL" id="CP108264">
    <property type="protein sequence ID" value="WTU72499.1"/>
    <property type="molecule type" value="Genomic_DNA"/>
</dbReference>
<feature type="region of interest" description="Disordered" evidence="1">
    <location>
        <begin position="89"/>
        <end position="119"/>
    </location>
</feature>
<keyword evidence="2" id="KW-0812">Transmembrane</keyword>
<proteinExistence type="predicted"/>
<keyword evidence="2" id="KW-1133">Transmembrane helix</keyword>
<gene>
    <name evidence="4" type="ORF">OG327_03635</name>
</gene>
<evidence type="ECO:0000313" key="4">
    <source>
        <dbReference type="EMBL" id="WTU72499.1"/>
    </source>
</evidence>
<evidence type="ECO:0000256" key="2">
    <source>
        <dbReference type="SAM" id="Phobius"/>
    </source>
</evidence>
<protein>
    <recommendedName>
        <fullName evidence="3">DUF8017 domain-containing protein</fullName>
    </recommendedName>
</protein>
<reference evidence="4" key="1">
    <citation type="submission" date="2022-10" db="EMBL/GenBank/DDBJ databases">
        <title>The complete genomes of actinobacterial strains from the NBC collection.</title>
        <authorList>
            <person name="Joergensen T.S."/>
            <person name="Alvarez Arevalo M."/>
            <person name="Sterndorff E.B."/>
            <person name="Faurdal D."/>
            <person name="Vuksanovic O."/>
            <person name="Mourched A.-S."/>
            <person name="Charusanti P."/>
            <person name="Shaw S."/>
            <person name="Blin K."/>
            <person name="Weber T."/>
        </authorList>
    </citation>
    <scope>NUCLEOTIDE SEQUENCE</scope>
    <source>
        <strain evidence="4">NBC_00049</strain>
    </source>
</reference>
<feature type="transmembrane region" description="Helical" evidence="2">
    <location>
        <begin position="63"/>
        <end position="84"/>
    </location>
</feature>
<dbReference type="Pfam" id="PF26056">
    <property type="entry name" value="DUF8017"/>
    <property type="match status" value="1"/>
</dbReference>